<dbReference type="InterPro" id="IPR020845">
    <property type="entry name" value="AMP-binding_CS"/>
</dbReference>
<protein>
    <submittedName>
        <fullName evidence="5">Long-chain fatty acid--CoA ligase</fullName>
    </submittedName>
</protein>
<dbReference type="InterPro" id="IPR025110">
    <property type="entry name" value="AMP-bd_C"/>
</dbReference>
<dbReference type="Proteomes" id="UP000449906">
    <property type="component" value="Unassembled WGS sequence"/>
</dbReference>
<dbReference type="GO" id="GO:0016877">
    <property type="term" value="F:ligase activity, forming carbon-sulfur bonds"/>
    <property type="evidence" value="ECO:0007669"/>
    <property type="project" value="UniProtKB-ARBA"/>
</dbReference>
<evidence type="ECO:0000259" key="3">
    <source>
        <dbReference type="Pfam" id="PF00501"/>
    </source>
</evidence>
<organism evidence="5 6">
    <name type="scientific">Nocardioides simplex</name>
    <name type="common">Arthrobacter simplex</name>
    <dbReference type="NCBI Taxonomy" id="2045"/>
    <lineage>
        <taxon>Bacteria</taxon>
        <taxon>Bacillati</taxon>
        <taxon>Actinomycetota</taxon>
        <taxon>Actinomycetes</taxon>
        <taxon>Propionibacteriales</taxon>
        <taxon>Nocardioidaceae</taxon>
        <taxon>Pimelobacter</taxon>
    </lineage>
</organism>
<dbReference type="InterPro" id="IPR050237">
    <property type="entry name" value="ATP-dep_AMP-bd_enzyme"/>
</dbReference>
<dbReference type="AlphaFoldDB" id="A0A7J5DT92"/>
<evidence type="ECO:0000256" key="2">
    <source>
        <dbReference type="ARBA" id="ARBA00022598"/>
    </source>
</evidence>
<dbReference type="EMBL" id="WBVM01000003">
    <property type="protein sequence ID" value="KAB2808378.1"/>
    <property type="molecule type" value="Genomic_DNA"/>
</dbReference>
<evidence type="ECO:0000259" key="4">
    <source>
        <dbReference type="Pfam" id="PF13193"/>
    </source>
</evidence>
<sequence length="490" mass="52328">MDVRRDGEGRGRVATGILAAGVEPGSRIAILSPNHVYGLAVNYGIVRAGCVWVPLNYRMGANAVRETLSDIPVAGVFSHTSLEADLVDPAGADTGVLGVVLLDGTGTSSPSLEDWLPDEVASSFPERGPEDAAAILLTSGTTGKPKGIVVPHRAFVAMLRDFDLLFDYPEPPRHLVVAPITHAAGIYAAALNRHGGTHVLMDQADPGAILRAIEQHRITTVFLPPTLIYLMLSHPEIGDHDYSSLRSLLYGAAPMSADKVREAWEAFGPVMFQGYGQSEALMIASVLTTADHAEALADPSLVHRLASAGRVGPSSTVAIMDDDGTLLPTGERGEIVVRGEIVMTGYLDQPEATAEAQAFGWHHTGDVGYLDEDGYLFVVDRKKDMIITGGLNVFPGEIERVLLGHPDVRNAAVVGIPDEKWGEAVHAAVELKDGATATEADLVAYCRPLLGGVKTPKTISFLASLPRNATGKVLKREIREPYWKGHDRDI</sequence>
<dbReference type="FunFam" id="3.30.300.30:FF:000008">
    <property type="entry name" value="2,3-dihydroxybenzoate-AMP ligase"/>
    <property type="match status" value="1"/>
</dbReference>
<comment type="similarity">
    <text evidence="1">Belongs to the ATP-dependent AMP-binding enzyme family.</text>
</comment>
<comment type="caution">
    <text evidence="5">The sequence shown here is derived from an EMBL/GenBank/DDBJ whole genome shotgun (WGS) entry which is preliminary data.</text>
</comment>
<proteinExistence type="inferred from homology"/>
<name>A0A7J5DT92_NOCSI</name>
<accession>A0A7J5DT92</accession>
<dbReference type="Pfam" id="PF13193">
    <property type="entry name" value="AMP-binding_C"/>
    <property type="match status" value="1"/>
</dbReference>
<dbReference type="Gene3D" id="3.40.50.12780">
    <property type="entry name" value="N-terminal domain of ligase-like"/>
    <property type="match status" value="1"/>
</dbReference>
<evidence type="ECO:0000313" key="6">
    <source>
        <dbReference type="Proteomes" id="UP000449906"/>
    </source>
</evidence>
<gene>
    <name evidence="5" type="ORF">F9L07_22960</name>
</gene>
<dbReference type="SUPFAM" id="SSF56801">
    <property type="entry name" value="Acetyl-CoA synthetase-like"/>
    <property type="match status" value="1"/>
</dbReference>
<dbReference type="InterPro" id="IPR042099">
    <property type="entry name" value="ANL_N_sf"/>
</dbReference>
<dbReference type="PANTHER" id="PTHR43767">
    <property type="entry name" value="LONG-CHAIN-FATTY-ACID--COA LIGASE"/>
    <property type="match status" value="1"/>
</dbReference>
<dbReference type="InterPro" id="IPR000873">
    <property type="entry name" value="AMP-dep_synth/lig_dom"/>
</dbReference>
<evidence type="ECO:0000256" key="1">
    <source>
        <dbReference type="ARBA" id="ARBA00006432"/>
    </source>
</evidence>
<dbReference type="InterPro" id="IPR045851">
    <property type="entry name" value="AMP-bd_C_sf"/>
</dbReference>
<keyword evidence="2 5" id="KW-0436">Ligase</keyword>
<dbReference type="PANTHER" id="PTHR43767:SF7">
    <property type="entry name" value="MEDIUM_LONG-CHAIN-FATTY-ACID--COA LIGASE FADD8"/>
    <property type="match status" value="1"/>
</dbReference>
<reference evidence="5 6" key="1">
    <citation type="submission" date="2019-09" db="EMBL/GenBank/DDBJ databases">
        <title>Pimelobacter sp. isolated from Paulinella.</title>
        <authorList>
            <person name="Jeong S.E."/>
        </authorList>
    </citation>
    <scope>NUCLEOTIDE SEQUENCE [LARGE SCALE GENOMIC DNA]</scope>
    <source>
        <strain evidence="5 6">Pch-N</strain>
    </source>
</reference>
<feature type="domain" description="AMP-binding enzyme C-terminal" evidence="4">
    <location>
        <begin position="397"/>
        <end position="472"/>
    </location>
</feature>
<evidence type="ECO:0000313" key="5">
    <source>
        <dbReference type="EMBL" id="KAB2808378.1"/>
    </source>
</evidence>
<feature type="domain" description="AMP-dependent synthetase/ligase" evidence="3">
    <location>
        <begin position="12"/>
        <end position="347"/>
    </location>
</feature>
<dbReference type="PROSITE" id="PS00455">
    <property type="entry name" value="AMP_BINDING"/>
    <property type="match status" value="1"/>
</dbReference>
<dbReference type="Pfam" id="PF00501">
    <property type="entry name" value="AMP-binding"/>
    <property type="match status" value="1"/>
</dbReference>
<dbReference type="Gene3D" id="3.30.300.30">
    <property type="match status" value="1"/>
</dbReference>